<protein>
    <submittedName>
        <fullName evidence="2">Uncharacterized protein</fullName>
    </submittedName>
</protein>
<evidence type="ECO:0000313" key="2">
    <source>
        <dbReference type="EMBL" id="PJA45891.1"/>
    </source>
</evidence>
<evidence type="ECO:0000313" key="3">
    <source>
        <dbReference type="Proteomes" id="UP000231263"/>
    </source>
</evidence>
<evidence type="ECO:0000256" key="1">
    <source>
        <dbReference type="SAM" id="Phobius"/>
    </source>
</evidence>
<keyword evidence="1" id="KW-0812">Transmembrane</keyword>
<proteinExistence type="predicted"/>
<keyword evidence="1" id="KW-0472">Membrane</keyword>
<accession>A0A2M7XDC8</accession>
<gene>
    <name evidence="2" type="ORF">CO173_04230</name>
</gene>
<reference evidence="3" key="1">
    <citation type="submission" date="2017-09" db="EMBL/GenBank/DDBJ databases">
        <title>Depth-based differentiation of microbial function through sediment-hosted aquifers and enrichment of novel symbionts in the deep terrestrial subsurface.</title>
        <authorList>
            <person name="Probst A.J."/>
            <person name="Ladd B."/>
            <person name="Jarett J.K."/>
            <person name="Geller-Mcgrath D.E."/>
            <person name="Sieber C.M.K."/>
            <person name="Emerson J.B."/>
            <person name="Anantharaman K."/>
            <person name="Thomas B.C."/>
            <person name="Malmstrom R."/>
            <person name="Stieglmeier M."/>
            <person name="Klingl A."/>
            <person name="Woyke T."/>
            <person name="Ryan C.M."/>
            <person name="Banfield J.F."/>
        </authorList>
    </citation>
    <scope>NUCLEOTIDE SEQUENCE [LARGE SCALE GENOMIC DNA]</scope>
</reference>
<feature type="transmembrane region" description="Helical" evidence="1">
    <location>
        <begin position="20"/>
        <end position="42"/>
    </location>
</feature>
<dbReference type="AlphaFoldDB" id="A0A2M7XDC8"/>
<dbReference type="EMBL" id="PFWT01000023">
    <property type="protein sequence ID" value="PJA45891.1"/>
    <property type="molecule type" value="Genomic_DNA"/>
</dbReference>
<organism evidence="2 3">
    <name type="scientific">Candidatus Uhrbacteria bacterium CG_4_9_14_3_um_filter_41_35</name>
    <dbReference type="NCBI Taxonomy" id="1975034"/>
    <lineage>
        <taxon>Bacteria</taxon>
        <taxon>Candidatus Uhriibacteriota</taxon>
    </lineage>
</organism>
<dbReference type="Proteomes" id="UP000231263">
    <property type="component" value="Unassembled WGS sequence"/>
</dbReference>
<name>A0A2M7XDC8_9BACT</name>
<keyword evidence="1" id="KW-1133">Transmembrane helix</keyword>
<comment type="caution">
    <text evidence="2">The sequence shown here is derived from an EMBL/GenBank/DDBJ whole genome shotgun (WGS) entry which is preliminary data.</text>
</comment>
<sequence length="413" mass="46042">MQRLNIPIENNTTRQKHWRVVWLVLLSLGTLIIGLYIQRWFFTANSTTGLRTADTTSSIRLLKTYKNSSITHTHLGTEQILPGAPWTVDNILAISKKEIALHFSKNTLIGLSIDTNLPDYWKDMALSYGYKVTIENNRSLIAKNDTDTLSEPKIRSFHLLNPAVDGEIVNYGAEPSYTNFFITKVGVVINQKSHTSINPINVFLPKDATVYAKVLIEPLDIASAQPFLNSAGINNQALVNLIKDEGAQITFGTDALGQIFNIAILNNNIDLDKLAIIGKELINRQTLSTTAWTTTDGSRYEEIRAQTSGIESSIDSNQDYSFITLKNQSGNQIRIIKTLDQITISNRAVSGEISQFSPVSTCLLGAHSYIKPGEMNDLLRNKLIFTPKSEQVFASLNLFSEIAISNEKVKFCW</sequence>